<keyword evidence="2" id="KW-1185">Reference proteome</keyword>
<dbReference type="Proteomes" id="UP001227101">
    <property type="component" value="Chromosome"/>
</dbReference>
<reference evidence="1 2" key="1">
    <citation type="submission" date="2023-06" db="EMBL/GenBank/DDBJ databases">
        <authorList>
            <person name="Oyuntsetseg B."/>
            <person name="Kim S.B."/>
        </authorList>
    </citation>
    <scope>NUCLEOTIDE SEQUENCE [LARGE SCALE GENOMIC DNA]</scope>
    <source>
        <strain evidence="1 2">2-2</strain>
    </source>
</reference>
<accession>A0ABY8XZ85</accession>
<dbReference type="CDD" id="cd20691">
    <property type="entry name" value="CdiI_EC536-like"/>
    <property type="match status" value="1"/>
</dbReference>
<dbReference type="InterPro" id="IPR040547">
    <property type="entry name" value="CdiI"/>
</dbReference>
<dbReference type="EMBL" id="CP127173">
    <property type="protein sequence ID" value="WIV60918.1"/>
    <property type="molecule type" value="Genomic_DNA"/>
</dbReference>
<name>A0ABY8XZ85_9PSEU</name>
<evidence type="ECO:0000313" key="2">
    <source>
        <dbReference type="Proteomes" id="UP001227101"/>
    </source>
</evidence>
<protein>
    <submittedName>
        <fullName evidence="1">Contact-dependent growth inhibition system immunity protein</fullName>
    </submittedName>
</protein>
<proteinExistence type="predicted"/>
<sequence>MYVESWTLEQLDGHVWGDPPDGASRLVKTVHELRRKPVGQLDAEDLRLLLGQQTGVDALVPYALDVLEANPLAEGDYYPGDLLVAVLGLSGEFWRRHAAHAARLTRIVTVASGMDLDAHHAPADVIAAGIAEYRARRG</sequence>
<dbReference type="RefSeq" id="WP_285458518.1">
    <property type="nucleotide sequence ID" value="NZ_CP127173.1"/>
</dbReference>
<gene>
    <name evidence="1" type="ORF">QP939_21100</name>
</gene>
<organism evidence="1 2">
    <name type="scientific">Amycolatopsis nalaikhensis</name>
    <dbReference type="NCBI Taxonomy" id="715472"/>
    <lineage>
        <taxon>Bacteria</taxon>
        <taxon>Bacillati</taxon>
        <taxon>Actinomycetota</taxon>
        <taxon>Actinomycetes</taxon>
        <taxon>Pseudonocardiales</taxon>
        <taxon>Pseudonocardiaceae</taxon>
        <taxon>Amycolatopsis</taxon>
    </lineage>
</organism>
<dbReference type="Pfam" id="PF18616">
    <property type="entry name" value="CdiI_3"/>
    <property type="match status" value="1"/>
</dbReference>
<evidence type="ECO:0000313" key="1">
    <source>
        <dbReference type="EMBL" id="WIV60918.1"/>
    </source>
</evidence>